<feature type="region of interest" description="Disordered" evidence="1">
    <location>
        <begin position="1"/>
        <end position="40"/>
    </location>
</feature>
<reference evidence="2" key="1">
    <citation type="submission" date="2020-10" db="EMBL/GenBank/DDBJ databases">
        <title>Genome Sequence of Monilinia vaccinii-corymbosi Sheds Light on Mummy Berry Disease Infection of Blueberry and Mating Type.</title>
        <authorList>
            <person name="Yow A.G."/>
            <person name="Zhang Y."/>
            <person name="Bansal K."/>
            <person name="Eacker S.M."/>
            <person name="Sullivan S."/>
            <person name="Liachko I."/>
            <person name="Cubeta M.A."/>
            <person name="Rollins J.A."/>
            <person name="Ashrafi H."/>
        </authorList>
    </citation>
    <scope>NUCLEOTIDE SEQUENCE</scope>
    <source>
        <strain evidence="2">RL-1</strain>
    </source>
</reference>
<name>A0A8A3P7E3_9HELO</name>
<protein>
    <submittedName>
        <fullName evidence="2">Uncharacterized protein</fullName>
    </submittedName>
</protein>
<evidence type="ECO:0000256" key="1">
    <source>
        <dbReference type="SAM" id="MobiDB-lite"/>
    </source>
</evidence>
<dbReference type="Proteomes" id="UP000672032">
    <property type="component" value="Chromosome 1"/>
</dbReference>
<proteinExistence type="predicted"/>
<dbReference type="OrthoDB" id="3552478at2759"/>
<sequence length="185" mass="20900">MYPSSMEPPNPNSRNIPDEKKWPYKEIHRSDSSSRVILGERKLPFPRDAIKTDENDANPNHGSDTTMFDAYYTNDGCYTDHTTIHRPSFGLAPQAPAPQPSYVPAPRRLKGFLKARDVGEDAAFFAHANRQYQKNIQDIVRLNKKKVNEDTSGTAEKKKEILTGKANVSNASKDINILDVFWGDH</sequence>
<evidence type="ECO:0000313" key="2">
    <source>
        <dbReference type="EMBL" id="QSZ29908.1"/>
    </source>
</evidence>
<dbReference type="AlphaFoldDB" id="A0A8A3P7E3"/>
<feature type="compositionally biased region" description="Basic and acidic residues" evidence="1">
    <location>
        <begin position="16"/>
        <end position="40"/>
    </location>
</feature>
<keyword evidence="3" id="KW-1185">Reference proteome</keyword>
<evidence type="ECO:0000313" key="3">
    <source>
        <dbReference type="Proteomes" id="UP000672032"/>
    </source>
</evidence>
<gene>
    <name evidence="2" type="ORF">DSL72_004426</name>
</gene>
<organism evidence="2 3">
    <name type="scientific">Monilinia vaccinii-corymbosi</name>
    <dbReference type="NCBI Taxonomy" id="61207"/>
    <lineage>
        <taxon>Eukaryota</taxon>
        <taxon>Fungi</taxon>
        <taxon>Dikarya</taxon>
        <taxon>Ascomycota</taxon>
        <taxon>Pezizomycotina</taxon>
        <taxon>Leotiomycetes</taxon>
        <taxon>Helotiales</taxon>
        <taxon>Sclerotiniaceae</taxon>
        <taxon>Monilinia</taxon>
    </lineage>
</organism>
<accession>A0A8A3P7E3</accession>
<dbReference type="EMBL" id="CP063405">
    <property type="protein sequence ID" value="QSZ29908.1"/>
    <property type="molecule type" value="Genomic_DNA"/>
</dbReference>
<feature type="compositionally biased region" description="Pro residues" evidence="1">
    <location>
        <begin position="1"/>
        <end position="11"/>
    </location>
</feature>